<feature type="compositionally biased region" description="Basic residues" evidence="2">
    <location>
        <begin position="220"/>
        <end position="256"/>
    </location>
</feature>
<dbReference type="GO" id="GO:0005654">
    <property type="term" value="C:nucleoplasm"/>
    <property type="evidence" value="ECO:0007669"/>
    <property type="project" value="TreeGrafter"/>
</dbReference>
<sequence length="451" mass="50222">MAKPTRGGPLRPSGSGSSSRSRSRSRSYSGSDSRSSSRSRSLSSGSRSRSRSRSFTSSSSPSRSLSSGSRSPPAQKKSPAEVLRRGRSPPPQSRKTSPPPRKTSPIRNFGEVVHVELAMDRTVNLPKGYGYVELRQGLMLRRPYYTWMGFFSSETSNLTSKKIPPCSKRWIPKTSSRFSSTSTCRFSSCRRIGSPYRHGDTPPRRRPASPARGRSPSPPRRYRSPARGSPRRIRGSPVRRRSPPPPRRRTPPRRARSPQEGPHFVDVAALQFVGLLARVQDHFRQGALPSNISQYVFQFWSSMLYCRGRAPAARRGRSSSYSGSPSPRRVTRRISRSRSPRSGQTILIIASWIVCLYTSEEIDRQMNLKSIRRRKILFKAFRLSFSSGNCDNFMAGNGLPLPSLGRVKLSDLIPSEGLPSESYKLSVSTLSESLAQYSAAIIQFSASMGLF</sequence>
<reference evidence="3 4" key="1">
    <citation type="journal article" date="2020" name="Mol. Plant">
        <title>The Chromosome-Based Rubber Tree Genome Provides New Insights into Spurge Genome Evolution and Rubber Biosynthesis.</title>
        <authorList>
            <person name="Liu J."/>
            <person name="Shi C."/>
            <person name="Shi C.C."/>
            <person name="Li W."/>
            <person name="Zhang Q.J."/>
            <person name="Zhang Y."/>
            <person name="Li K."/>
            <person name="Lu H.F."/>
            <person name="Shi C."/>
            <person name="Zhu S.T."/>
            <person name="Xiao Z.Y."/>
            <person name="Nan H."/>
            <person name="Yue Y."/>
            <person name="Zhu X.G."/>
            <person name="Wu Y."/>
            <person name="Hong X.N."/>
            <person name="Fan G.Y."/>
            <person name="Tong Y."/>
            <person name="Zhang D."/>
            <person name="Mao C.L."/>
            <person name="Liu Y.L."/>
            <person name="Hao S.J."/>
            <person name="Liu W.Q."/>
            <person name="Lv M.Q."/>
            <person name="Zhang H.B."/>
            <person name="Liu Y."/>
            <person name="Hu-Tang G.R."/>
            <person name="Wang J.P."/>
            <person name="Wang J.H."/>
            <person name="Sun Y.H."/>
            <person name="Ni S.B."/>
            <person name="Chen W.B."/>
            <person name="Zhang X.C."/>
            <person name="Jiao Y.N."/>
            <person name="Eichler E.E."/>
            <person name="Li G.H."/>
            <person name="Liu X."/>
            <person name="Gao L.Z."/>
        </authorList>
    </citation>
    <scope>NUCLEOTIDE SEQUENCE [LARGE SCALE GENOMIC DNA]</scope>
    <source>
        <strain evidence="4">cv. GT1</strain>
        <tissue evidence="3">Leaf</tissue>
    </source>
</reference>
<dbReference type="Proteomes" id="UP000467840">
    <property type="component" value="Chromosome 14"/>
</dbReference>
<dbReference type="PANTHER" id="PTHR15481:SF0">
    <property type="entry name" value="LD23870P-RELATED"/>
    <property type="match status" value="1"/>
</dbReference>
<feature type="compositionally biased region" description="Low complexity" evidence="2">
    <location>
        <begin position="318"/>
        <end position="328"/>
    </location>
</feature>
<keyword evidence="1" id="KW-0694">RNA-binding</keyword>
<keyword evidence="4" id="KW-1185">Reference proteome</keyword>
<evidence type="ECO:0000313" key="3">
    <source>
        <dbReference type="EMBL" id="KAF2309259.1"/>
    </source>
</evidence>
<organism evidence="3 4">
    <name type="scientific">Hevea brasiliensis</name>
    <name type="common">Para rubber tree</name>
    <name type="synonym">Siphonia brasiliensis</name>
    <dbReference type="NCBI Taxonomy" id="3981"/>
    <lineage>
        <taxon>Eukaryota</taxon>
        <taxon>Viridiplantae</taxon>
        <taxon>Streptophyta</taxon>
        <taxon>Embryophyta</taxon>
        <taxon>Tracheophyta</taxon>
        <taxon>Spermatophyta</taxon>
        <taxon>Magnoliopsida</taxon>
        <taxon>eudicotyledons</taxon>
        <taxon>Gunneridae</taxon>
        <taxon>Pentapetalae</taxon>
        <taxon>rosids</taxon>
        <taxon>fabids</taxon>
        <taxon>Malpighiales</taxon>
        <taxon>Euphorbiaceae</taxon>
        <taxon>Crotonoideae</taxon>
        <taxon>Micrandreae</taxon>
        <taxon>Hevea</taxon>
    </lineage>
</organism>
<protein>
    <submittedName>
        <fullName evidence="3">Uncharacterized protein</fullName>
    </submittedName>
</protein>
<name>A0A6A6MBA5_HEVBR</name>
<feature type="compositionally biased region" description="Low complexity" evidence="2">
    <location>
        <begin position="1"/>
        <end position="71"/>
    </location>
</feature>
<dbReference type="EMBL" id="JAAGAX010000006">
    <property type="protein sequence ID" value="KAF2309259.1"/>
    <property type="molecule type" value="Genomic_DNA"/>
</dbReference>
<dbReference type="AlphaFoldDB" id="A0A6A6MBA5"/>
<evidence type="ECO:0000313" key="4">
    <source>
        <dbReference type="Proteomes" id="UP000467840"/>
    </source>
</evidence>
<comment type="caution">
    <text evidence="3">The sequence shown here is derived from an EMBL/GenBank/DDBJ whole genome shotgun (WGS) entry which is preliminary data.</text>
</comment>
<evidence type="ECO:0000256" key="1">
    <source>
        <dbReference type="ARBA" id="ARBA00022884"/>
    </source>
</evidence>
<dbReference type="GO" id="GO:0061574">
    <property type="term" value="C:ASAP complex"/>
    <property type="evidence" value="ECO:0007669"/>
    <property type="project" value="TreeGrafter"/>
</dbReference>
<feature type="region of interest" description="Disordered" evidence="2">
    <location>
        <begin position="189"/>
        <end position="262"/>
    </location>
</feature>
<feature type="compositionally biased region" description="Pro residues" evidence="2">
    <location>
        <begin position="88"/>
        <end position="102"/>
    </location>
</feature>
<feature type="region of interest" description="Disordered" evidence="2">
    <location>
        <begin position="1"/>
        <end position="108"/>
    </location>
</feature>
<proteinExistence type="predicted"/>
<gene>
    <name evidence="3" type="ORF">GH714_001406</name>
</gene>
<feature type="region of interest" description="Disordered" evidence="2">
    <location>
        <begin position="314"/>
        <end position="338"/>
    </location>
</feature>
<dbReference type="GO" id="GO:0003723">
    <property type="term" value="F:RNA binding"/>
    <property type="evidence" value="ECO:0007669"/>
    <property type="project" value="UniProtKB-KW"/>
</dbReference>
<dbReference type="GO" id="GO:0000398">
    <property type="term" value="P:mRNA splicing, via spliceosome"/>
    <property type="evidence" value="ECO:0007669"/>
    <property type="project" value="TreeGrafter"/>
</dbReference>
<evidence type="ECO:0000256" key="2">
    <source>
        <dbReference type="SAM" id="MobiDB-lite"/>
    </source>
</evidence>
<dbReference type="GO" id="GO:0005737">
    <property type="term" value="C:cytoplasm"/>
    <property type="evidence" value="ECO:0007669"/>
    <property type="project" value="TreeGrafter"/>
</dbReference>
<dbReference type="PANTHER" id="PTHR15481">
    <property type="entry name" value="RIBONUCLEIC ACID BINDING PROTEIN S1"/>
    <property type="match status" value="1"/>
</dbReference>
<feature type="compositionally biased region" description="Basic residues" evidence="2">
    <location>
        <begin position="329"/>
        <end position="338"/>
    </location>
</feature>
<accession>A0A6A6MBA5</accession>